<dbReference type="FunCoup" id="A0A7X0JYR7">
    <property type="interactions" value="109"/>
</dbReference>
<dbReference type="AlphaFoldDB" id="A0A7X0JYR7"/>
<proteinExistence type="predicted"/>
<dbReference type="PANTHER" id="PTHR30273:SF2">
    <property type="entry name" value="PROTEIN FECR"/>
    <property type="match status" value="1"/>
</dbReference>
<feature type="transmembrane region" description="Helical" evidence="1">
    <location>
        <begin position="82"/>
        <end position="104"/>
    </location>
</feature>
<evidence type="ECO:0000313" key="5">
    <source>
        <dbReference type="Proteomes" id="UP000528457"/>
    </source>
</evidence>
<feature type="domain" description="FecR protein" evidence="2">
    <location>
        <begin position="114"/>
        <end position="205"/>
    </location>
</feature>
<dbReference type="Pfam" id="PF16220">
    <property type="entry name" value="DUF4880"/>
    <property type="match status" value="1"/>
</dbReference>
<dbReference type="InParanoid" id="A0A7X0JYR7"/>
<keyword evidence="1" id="KW-0472">Membrane</keyword>
<name>A0A7X0JYR7_9GAMM</name>
<organism evidence="4 5">
    <name type="scientific">Pseudoteredinibacter isoporae</name>
    <dbReference type="NCBI Taxonomy" id="570281"/>
    <lineage>
        <taxon>Bacteria</taxon>
        <taxon>Pseudomonadati</taxon>
        <taxon>Pseudomonadota</taxon>
        <taxon>Gammaproteobacteria</taxon>
        <taxon>Cellvibrionales</taxon>
        <taxon>Cellvibrionaceae</taxon>
        <taxon>Pseudoteredinibacter</taxon>
    </lineage>
</organism>
<dbReference type="InterPro" id="IPR012373">
    <property type="entry name" value="Ferrdict_sens_TM"/>
</dbReference>
<evidence type="ECO:0000259" key="3">
    <source>
        <dbReference type="Pfam" id="PF16220"/>
    </source>
</evidence>
<keyword evidence="5" id="KW-1185">Reference proteome</keyword>
<dbReference type="RefSeq" id="WP_166843485.1">
    <property type="nucleotide sequence ID" value="NZ_JAAONY010000005.1"/>
</dbReference>
<dbReference type="PANTHER" id="PTHR30273">
    <property type="entry name" value="PERIPLASMIC SIGNAL SENSOR AND SIGMA FACTOR ACTIVATOR FECR-RELATED"/>
    <property type="match status" value="1"/>
</dbReference>
<dbReference type="Gene3D" id="3.55.50.30">
    <property type="match status" value="1"/>
</dbReference>
<evidence type="ECO:0000259" key="2">
    <source>
        <dbReference type="Pfam" id="PF04773"/>
    </source>
</evidence>
<keyword evidence="1 4" id="KW-0812">Transmembrane</keyword>
<comment type="caution">
    <text evidence="4">The sequence shown here is derived from an EMBL/GenBank/DDBJ whole genome shotgun (WGS) entry which is preliminary data.</text>
</comment>
<keyword evidence="1" id="KW-1133">Transmembrane helix</keyword>
<feature type="domain" description="FecR N-terminal" evidence="3">
    <location>
        <begin position="15"/>
        <end position="48"/>
    </location>
</feature>
<protein>
    <submittedName>
        <fullName evidence="4">Transmembrane sensor</fullName>
    </submittedName>
</protein>
<dbReference type="PIRSF" id="PIRSF018266">
    <property type="entry name" value="FecR"/>
    <property type="match status" value="1"/>
</dbReference>
<gene>
    <name evidence="4" type="ORF">HNR48_004061</name>
</gene>
<sequence length="335" mass="37002">MSNVSQLTSAEDCLDQASEWLAKVDRGLSEEEQRAMQEWAQANPNHRRSLFEMAAMWDSMSMLSELSAMFPLEEAPAPRKSFALPAAIAASVAVLAISLGFLWISNNVLQQAQFKTAIGEHSQHKLNDGSTIHLNTDSRLRIDFTLGERKVYLEQGEAHFTVAHDKRRPFVVQAGDNTITAIGTAFNIQLSKDQEMELLVTEGKVSLQGPQTAKPENEATNTLPAPVTTYLSAGQKIASSEQAISSVTPVESETIDGELAWQRGFIVFDGEPLQAAIAEVERYSELSFTMDEDIQSLQIAGFFKTNDMDKLLNALEESFGIMAERSEQSIHLHQP</sequence>
<evidence type="ECO:0000256" key="1">
    <source>
        <dbReference type="SAM" id="Phobius"/>
    </source>
</evidence>
<dbReference type="Pfam" id="PF04773">
    <property type="entry name" value="FecR"/>
    <property type="match status" value="1"/>
</dbReference>
<dbReference type="GO" id="GO:0016989">
    <property type="term" value="F:sigma factor antagonist activity"/>
    <property type="evidence" value="ECO:0007669"/>
    <property type="project" value="TreeGrafter"/>
</dbReference>
<dbReference type="InterPro" id="IPR032623">
    <property type="entry name" value="FecR_N"/>
</dbReference>
<dbReference type="Gene3D" id="2.60.120.1440">
    <property type="match status" value="1"/>
</dbReference>
<evidence type="ECO:0000313" key="4">
    <source>
        <dbReference type="EMBL" id="MBB6523746.1"/>
    </source>
</evidence>
<dbReference type="InterPro" id="IPR006860">
    <property type="entry name" value="FecR"/>
</dbReference>
<reference evidence="4 5" key="1">
    <citation type="submission" date="2020-08" db="EMBL/GenBank/DDBJ databases">
        <title>Genomic Encyclopedia of Type Strains, Phase IV (KMG-IV): sequencing the most valuable type-strain genomes for metagenomic binning, comparative biology and taxonomic classification.</title>
        <authorList>
            <person name="Goeker M."/>
        </authorList>
    </citation>
    <scope>NUCLEOTIDE SEQUENCE [LARGE SCALE GENOMIC DNA]</scope>
    <source>
        <strain evidence="4 5">DSM 22368</strain>
    </source>
</reference>
<accession>A0A7X0JYR7</accession>
<dbReference type="EMBL" id="JACHHT010000005">
    <property type="protein sequence ID" value="MBB6523746.1"/>
    <property type="molecule type" value="Genomic_DNA"/>
</dbReference>
<dbReference type="Proteomes" id="UP000528457">
    <property type="component" value="Unassembled WGS sequence"/>
</dbReference>